<keyword evidence="3" id="KW-1185">Reference proteome</keyword>
<keyword evidence="1" id="KW-0812">Transmembrane</keyword>
<gene>
    <name evidence="2" type="ORF">COLO4_12290</name>
</gene>
<organism evidence="2 3">
    <name type="scientific">Corchorus olitorius</name>
    <dbReference type="NCBI Taxonomy" id="93759"/>
    <lineage>
        <taxon>Eukaryota</taxon>
        <taxon>Viridiplantae</taxon>
        <taxon>Streptophyta</taxon>
        <taxon>Embryophyta</taxon>
        <taxon>Tracheophyta</taxon>
        <taxon>Spermatophyta</taxon>
        <taxon>Magnoliopsida</taxon>
        <taxon>eudicotyledons</taxon>
        <taxon>Gunneridae</taxon>
        <taxon>Pentapetalae</taxon>
        <taxon>rosids</taxon>
        <taxon>malvids</taxon>
        <taxon>Malvales</taxon>
        <taxon>Malvaceae</taxon>
        <taxon>Grewioideae</taxon>
        <taxon>Apeibeae</taxon>
        <taxon>Corchorus</taxon>
    </lineage>
</organism>
<dbReference type="AlphaFoldDB" id="A0A1R3K1C6"/>
<dbReference type="Proteomes" id="UP000187203">
    <property type="component" value="Unassembled WGS sequence"/>
</dbReference>
<evidence type="ECO:0000313" key="3">
    <source>
        <dbReference type="Proteomes" id="UP000187203"/>
    </source>
</evidence>
<sequence length="88" mass="9444">MPMPNLRWYAKVLEKRSGTISSLGCPQALVKSGLLLAPILCIWGIIGYLIPRRISKAKKSIALFGAVTPLVEGTDAGDRLVADLVVDP</sequence>
<feature type="transmembrane region" description="Helical" evidence="1">
    <location>
        <begin position="28"/>
        <end position="50"/>
    </location>
</feature>
<reference evidence="3" key="1">
    <citation type="submission" date="2013-09" db="EMBL/GenBank/DDBJ databases">
        <title>Corchorus olitorius genome sequencing.</title>
        <authorList>
            <person name="Alam M."/>
            <person name="Haque M.S."/>
            <person name="Islam M.S."/>
            <person name="Emdad E.M."/>
            <person name="Islam M.M."/>
            <person name="Ahmed B."/>
            <person name="Halim A."/>
            <person name="Hossen Q.M.M."/>
            <person name="Hossain M.Z."/>
            <person name="Ahmed R."/>
            <person name="Khan M.M."/>
            <person name="Islam R."/>
            <person name="Rashid M.M."/>
            <person name="Khan S.A."/>
            <person name="Rahman M.S."/>
            <person name="Alam M."/>
            <person name="Yahiya A.S."/>
            <person name="Khan M.S."/>
            <person name="Azam M.S."/>
            <person name="Haque T."/>
            <person name="Lashkar M.Z.H."/>
            <person name="Akhand A.I."/>
            <person name="Morshed G."/>
            <person name="Roy S."/>
            <person name="Uddin K.S."/>
            <person name="Rabeya T."/>
            <person name="Hossain A.S."/>
            <person name="Chowdhury A."/>
            <person name="Snigdha A.R."/>
            <person name="Mortoza M.S."/>
            <person name="Matin S.A."/>
            <person name="Hoque S.M.E."/>
            <person name="Islam M.K."/>
            <person name="Roy D.K."/>
            <person name="Haider R."/>
            <person name="Moosa M.M."/>
            <person name="Elias S.M."/>
            <person name="Hasan A.M."/>
            <person name="Jahan S."/>
            <person name="Shafiuddin M."/>
            <person name="Mahmood N."/>
            <person name="Shommy N.S."/>
        </authorList>
    </citation>
    <scope>NUCLEOTIDE SEQUENCE [LARGE SCALE GENOMIC DNA]</scope>
    <source>
        <strain evidence="3">cv. O-4</strain>
    </source>
</reference>
<keyword evidence="1" id="KW-1133">Transmembrane helix</keyword>
<protein>
    <submittedName>
        <fullName evidence="2">Uncharacterized protein</fullName>
    </submittedName>
</protein>
<proteinExistence type="predicted"/>
<accession>A0A1R3K1C6</accession>
<name>A0A1R3K1C6_9ROSI</name>
<keyword evidence="1" id="KW-0472">Membrane</keyword>
<evidence type="ECO:0000313" key="2">
    <source>
        <dbReference type="EMBL" id="OMP00884.1"/>
    </source>
</evidence>
<dbReference type="EMBL" id="AWUE01014896">
    <property type="protein sequence ID" value="OMP00884.1"/>
    <property type="molecule type" value="Genomic_DNA"/>
</dbReference>
<evidence type="ECO:0000256" key="1">
    <source>
        <dbReference type="SAM" id="Phobius"/>
    </source>
</evidence>
<comment type="caution">
    <text evidence="2">The sequence shown here is derived from an EMBL/GenBank/DDBJ whole genome shotgun (WGS) entry which is preliminary data.</text>
</comment>